<protein>
    <submittedName>
        <fullName evidence="1">Uncharacterized protein</fullName>
    </submittedName>
</protein>
<gene>
    <name evidence="1" type="ORF">SAMN05421748_14411</name>
</gene>
<accession>A0A285KLM6</accession>
<sequence>MTATLLARPAAAPRPLTGPELLHRSAVLLPSVVDKGQTTASNVHVAVYKAALQLRDGCDAGTAHQLAGEAIDLLVAYLADLHDLRGASREVQYEAMRGWAFRRNVGAVCFALRAAAEHWRAELLLAAFAPATAGR</sequence>
<organism evidence="1 2">
    <name type="scientific">Paractinoplanes atraurantiacus</name>
    <dbReference type="NCBI Taxonomy" id="1036182"/>
    <lineage>
        <taxon>Bacteria</taxon>
        <taxon>Bacillati</taxon>
        <taxon>Actinomycetota</taxon>
        <taxon>Actinomycetes</taxon>
        <taxon>Micromonosporales</taxon>
        <taxon>Micromonosporaceae</taxon>
        <taxon>Paractinoplanes</taxon>
    </lineage>
</organism>
<name>A0A285KLM6_9ACTN</name>
<reference evidence="2" key="1">
    <citation type="submission" date="2017-09" db="EMBL/GenBank/DDBJ databases">
        <authorList>
            <person name="Varghese N."/>
            <person name="Submissions S."/>
        </authorList>
    </citation>
    <scope>NUCLEOTIDE SEQUENCE [LARGE SCALE GENOMIC DNA]</scope>
    <source>
        <strain evidence="2">CGMCC 4.6857</strain>
    </source>
</reference>
<evidence type="ECO:0000313" key="1">
    <source>
        <dbReference type="EMBL" id="SNY72777.1"/>
    </source>
</evidence>
<evidence type="ECO:0000313" key="2">
    <source>
        <dbReference type="Proteomes" id="UP000219612"/>
    </source>
</evidence>
<dbReference type="RefSeq" id="WP_097328846.1">
    <property type="nucleotide sequence ID" value="NZ_OBDY01000044.1"/>
</dbReference>
<dbReference type="EMBL" id="OBDY01000044">
    <property type="protein sequence ID" value="SNY72777.1"/>
    <property type="molecule type" value="Genomic_DNA"/>
</dbReference>
<keyword evidence="2" id="KW-1185">Reference proteome</keyword>
<dbReference type="Proteomes" id="UP000219612">
    <property type="component" value="Unassembled WGS sequence"/>
</dbReference>
<proteinExistence type="predicted"/>
<dbReference type="AlphaFoldDB" id="A0A285KLM6"/>